<dbReference type="RefSeq" id="WP_015025986.1">
    <property type="nucleotide sequence ID" value="NC_018721.1"/>
</dbReference>
<feature type="domain" description="Response regulatory" evidence="4">
    <location>
        <begin position="5"/>
        <end position="119"/>
    </location>
</feature>
<dbReference type="Gene3D" id="3.40.720.10">
    <property type="entry name" value="Alkaline Phosphatase, subunit A"/>
    <property type="match status" value="1"/>
</dbReference>
<evidence type="ECO:0000256" key="3">
    <source>
        <dbReference type="PROSITE-ProRule" id="PRU00169"/>
    </source>
</evidence>
<accession>K4IIR5</accession>
<reference evidence="5" key="2">
    <citation type="submission" date="2012-09" db="EMBL/GenBank/DDBJ databases">
        <title>The complete sequence of Psychroflexus torquis an extreme psychrophile from sea-ice that is stimulated by light.</title>
        <authorList>
            <person name="Feng S."/>
            <person name="Powell S.M."/>
            <person name="Bowman J.P."/>
        </authorList>
    </citation>
    <scope>NUCLEOTIDE SEQUENCE [LARGE SCALE GENOMIC DNA]</scope>
    <source>
        <strain evidence="5">ATCC 700755</strain>
    </source>
</reference>
<dbReference type="OrthoDB" id="9813025at2"/>
<evidence type="ECO:0000313" key="6">
    <source>
        <dbReference type="Proteomes" id="UP000008514"/>
    </source>
</evidence>
<dbReference type="GO" id="GO:0000160">
    <property type="term" value="P:phosphorelay signal transduction system"/>
    <property type="evidence" value="ECO:0007669"/>
    <property type="project" value="UniProtKB-KW"/>
</dbReference>
<dbReference type="Proteomes" id="UP000008514">
    <property type="component" value="Chromosome"/>
</dbReference>
<dbReference type="InterPro" id="IPR011006">
    <property type="entry name" value="CheY-like_superfamily"/>
</dbReference>
<dbReference type="AlphaFoldDB" id="K4IIR5"/>
<evidence type="ECO:0000256" key="2">
    <source>
        <dbReference type="ARBA" id="ARBA00023012"/>
    </source>
</evidence>
<sequence>MSKIKVLWADDEIDLLKPHILFLEKKSYEVTTCKSGSEAVDEVKQNRFDIVFLDENMPGLTGLETLHEIKAIRTDLPVIMITKSEEEYIMEEAIGSKIADYLIKPVNPNQILLSLKKNLDHTRLVSEKTTLNYQQEFRKIAMELTDVDSFQEWVDLYLKLIYWELELENVEDTGMFEILTSQKNEANIEFCKFIEKNYSTWFDKGVEAPTLSHTLFKSKILPEISKQQPTLLVVIDNLRYDQWKSFEPIIANHYKKIKEEPFYSILPTATQYARNAIFSGLMPSDMEKIYPEYWLNDTEEGGKNLYEEEFLRAQLKRLGKEYKTQYHKITNVTKGRKLADNFRSQKDNDLTVLVYNFVDMLSHSKTELEVIKELASNDKSYRSLTQSWFKNSPLLDIIQQAQSLGFKLILTTDHGTINVKNPSKVVGDKNTSLNLRYKTGKSLTYNEKDVVVAKDPKKIHLPSINMSSSFIFAKENYFLAYPNNFNYYVNYYRNSYQHGGISLEEMIIPFAVLEPR</sequence>
<protein>
    <submittedName>
        <fullName evidence="5">CheY-like response regulator with a PglZ domain</fullName>
    </submittedName>
</protein>
<dbReference type="EMBL" id="CP003879">
    <property type="protein sequence ID" value="AFU70452.1"/>
    <property type="molecule type" value="Genomic_DNA"/>
</dbReference>
<keyword evidence="1 3" id="KW-0597">Phosphoprotein</keyword>
<dbReference type="eggNOG" id="COG0745">
    <property type="taxonomic scope" value="Bacteria"/>
</dbReference>
<keyword evidence="6" id="KW-1185">Reference proteome</keyword>
<dbReference type="Pfam" id="PF08665">
    <property type="entry name" value="PglZ"/>
    <property type="match status" value="1"/>
</dbReference>
<dbReference type="SUPFAM" id="SSF53649">
    <property type="entry name" value="Alkaline phosphatase-like"/>
    <property type="match status" value="1"/>
</dbReference>
<name>K4IIR5_PSYTT</name>
<dbReference type="PANTHER" id="PTHR44591">
    <property type="entry name" value="STRESS RESPONSE REGULATOR PROTEIN 1"/>
    <property type="match status" value="1"/>
</dbReference>
<gene>
    <name evidence="5" type="ordered locus">P700755_003879</name>
</gene>
<dbReference type="InterPro" id="IPR050595">
    <property type="entry name" value="Bact_response_regulator"/>
</dbReference>
<evidence type="ECO:0000313" key="5">
    <source>
        <dbReference type="EMBL" id="AFU70452.1"/>
    </source>
</evidence>
<dbReference type="InterPro" id="IPR001789">
    <property type="entry name" value="Sig_transdc_resp-reg_receiver"/>
</dbReference>
<dbReference type="PROSITE" id="PS50110">
    <property type="entry name" value="RESPONSE_REGULATORY"/>
    <property type="match status" value="1"/>
</dbReference>
<reference evidence="5" key="1">
    <citation type="submission" date="2006-03" db="EMBL/GenBank/DDBJ databases">
        <authorList>
            <person name="Bowman J."/>
            <person name="Ferriera S."/>
            <person name="Johnson J."/>
            <person name="Kravitz S."/>
            <person name="Halpern A."/>
            <person name="Remington K."/>
            <person name="Beeson K."/>
            <person name="Tran B."/>
            <person name="Rogers Y.-H."/>
            <person name="Friedman R."/>
            <person name="Venter J.C."/>
        </authorList>
    </citation>
    <scope>NUCLEOTIDE SEQUENCE [LARGE SCALE GENOMIC DNA]</scope>
    <source>
        <strain evidence="5">ATCC 700755</strain>
    </source>
</reference>
<dbReference type="CDD" id="cd00156">
    <property type="entry name" value="REC"/>
    <property type="match status" value="1"/>
</dbReference>
<organism evidence="5 6">
    <name type="scientific">Psychroflexus torquis (strain ATCC 700755 / CIP 106069 / ACAM 623)</name>
    <dbReference type="NCBI Taxonomy" id="313595"/>
    <lineage>
        <taxon>Bacteria</taxon>
        <taxon>Pseudomonadati</taxon>
        <taxon>Bacteroidota</taxon>
        <taxon>Flavobacteriia</taxon>
        <taxon>Flavobacteriales</taxon>
        <taxon>Flavobacteriaceae</taxon>
        <taxon>Psychroflexus</taxon>
    </lineage>
</organism>
<proteinExistence type="predicted"/>
<keyword evidence="2" id="KW-0902">Two-component regulatory system</keyword>
<dbReference type="Gene3D" id="3.40.50.2300">
    <property type="match status" value="1"/>
</dbReference>
<dbReference type="Pfam" id="PF00072">
    <property type="entry name" value="Response_reg"/>
    <property type="match status" value="1"/>
</dbReference>
<dbReference type="InterPro" id="IPR017850">
    <property type="entry name" value="Alkaline_phosphatase_core_sf"/>
</dbReference>
<evidence type="ECO:0000256" key="1">
    <source>
        <dbReference type="ARBA" id="ARBA00022553"/>
    </source>
</evidence>
<dbReference type="HOGENOM" id="CLU_527616_0_0_10"/>
<dbReference type="SUPFAM" id="SSF52172">
    <property type="entry name" value="CheY-like"/>
    <property type="match status" value="1"/>
</dbReference>
<feature type="modified residue" description="4-aspartylphosphate" evidence="3">
    <location>
        <position position="54"/>
    </location>
</feature>
<dbReference type="PANTHER" id="PTHR44591:SF14">
    <property type="entry name" value="PROTEIN PILG"/>
    <property type="match status" value="1"/>
</dbReference>
<dbReference type="SMART" id="SM00448">
    <property type="entry name" value="REC"/>
    <property type="match status" value="1"/>
</dbReference>
<dbReference type="KEGG" id="ptq:P700755_003879"/>
<dbReference type="STRING" id="313595.P700755_003879"/>
<evidence type="ECO:0000259" key="4">
    <source>
        <dbReference type="PROSITE" id="PS50110"/>
    </source>
</evidence>